<organism evidence="4 5">
    <name type="scientific">Pedobacter montanisoli</name>
    <dbReference type="NCBI Taxonomy" id="2923277"/>
    <lineage>
        <taxon>Bacteria</taxon>
        <taxon>Pseudomonadati</taxon>
        <taxon>Bacteroidota</taxon>
        <taxon>Sphingobacteriia</taxon>
        <taxon>Sphingobacteriales</taxon>
        <taxon>Sphingobacteriaceae</taxon>
        <taxon>Pedobacter</taxon>
    </lineage>
</organism>
<keyword evidence="2" id="KW-0812">Transmembrane</keyword>
<evidence type="ECO:0000256" key="2">
    <source>
        <dbReference type="PROSITE-ProRule" id="PRU01360"/>
    </source>
</evidence>
<keyword evidence="4" id="KW-0675">Receptor</keyword>
<dbReference type="InterPro" id="IPR012910">
    <property type="entry name" value="Plug_dom"/>
</dbReference>
<dbReference type="Pfam" id="PF07715">
    <property type="entry name" value="Plug"/>
    <property type="match status" value="1"/>
</dbReference>
<keyword evidence="2" id="KW-1134">Transmembrane beta strand</keyword>
<comment type="subcellular location">
    <subcellularLocation>
        <location evidence="2">Cell outer membrane</location>
        <topology evidence="2">Multi-pass membrane protein</topology>
    </subcellularLocation>
</comment>
<dbReference type="SUPFAM" id="SSF56935">
    <property type="entry name" value="Porins"/>
    <property type="match status" value="1"/>
</dbReference>
<gene>
    <name evidence="4" type="ORF">MMF97_01485</name>
</gene>
<protein>
    <submittedName>
        <fullName evidence="4">TonB-dependent receptor plug domain-containing protein</fullName>
    </submittedName>
</protein>
<dbReference type="InterPro" id="IPR039426">
    <property type="entry name" value="TonB-dep_rcpt-like"/>
</dbReference>
<evidence type="ECO:0000256" key="1">
    <source>
        <dbReference type="ARBA" id="ARBA00022729"/>
    </source>
</evidence>
<dbReference type="PANTHER" id="PTHR30069:SF29">
    <property type="entry name" value="HEMOGLOBIN AND HEMOGLOBIN-HAPTOGLOBIN-BINDING PROTEIN 1-RELATED"/>
    <property type="match status" value="1"/>
</dbReference>
<keyword evidence="1" id="KW-0732">Signal</keyword>
<accession>A0ABS9ZS08</accession>
<keyword evidence="2" id="KW-0472">Membrane</keyword>
<name>A0ABS9ZS08_9SPHI</name>
<evidence type="ECO:0000313" key="4">
    <source>
        <dbReference type="EMBL" id="MCJ0741362.1"/>
    </source>
</evidence>
<proteinExistence type="inferred from homology"/>
<dbReference type="Gene3D" id="2.60.40.1930">
    <property type="match status" value="1"/>
</dbReference>
<dbReference type="RefSeq" id="WP_243357874.1">
    <property type="nucleotide sequence ID" value="NZ_JALGBH010000001.1"/>
</dbReference>
<dbReference type="PROSITE" id="PS52016">
    <property type="entry name" value="TONB_DEPENDENT_REC_3"/>
    <property type="match status" value="1"/>
</dbReference>
<dbReference type="PANTHER" id="PTHR30069">
    <property type="entry name" value="TONB-DEPENDENT OUTER MEMBRANE RECEPTOR"/>
    <property type="match status" value="1"/>
</dbReference>
<evidence type="ECO:0000313" key="5">
    <source>
        <dbReference type="Proteomes" id="UP001165460"/>
    </source>
</evidence>
<comment type="similarity">
    <text evidence="2">Belongs to the TonB-dependent receptor family.</text>
</comment>
<keyword evidence="5" id="KW-1185">Reference proteome</keyword>
<keyword evidence="2" id="KW-0998">Cell outer membrane</keyword>
<evidence type="ECO:0000259" key="3">
    <source>
        <dbReference type="Pfam" id="PF07715"/>
    </source>
</evidence>
<sequence length="896" mass="99593">MKKIILSIVLAFISIFSVSLALAYDDPFITFLNKLRLYTHKYAQEKVYLHLDKPYYAIGDNIWFKAYVVNSATQEPSIISKILYVELINEKDSITKQLKLPLNSGITWGDFKLTDSLQEGNYRIRAYTQWMRNAGTAFFYDKTIKIGNSWANKVFIKATNTVSLQNNVEEIKSIVRFTDKQNSPYANCNVSYEVKYLGKNLHRGKGTTNTNGELTVNFVNKQPNTDKNLTIHASITLPNKQLISKEISIAPTNKETDIQFFAEGGKIVENLPGKIGFKAVGSNGLGEMVSGTIVTSQGQELIHIESNSLGMGSFYLNPVPGETYKAIIKLKNGTTKSLNLPKAESQGTVLSVNNLDDKKLAIKTFFSESQINTGTYYLLLQHNGSVFLNTKVNSLKPVNLVNVPKDSLPSGIIQVTLLSADFMPLNERIAFINNTSDKISIETVNLKADYKTREKVDFSFKAQHVNTPVMGSFSMAVTNTAAVKPDPENESNILTSLLLTSDLSGYVEKPNYYFLKDDKKTKEDLDNLLLTQGWRKISYQQVNSDTPLNPTFTVENGLSISGNVMKGKNPVAGGKVSLLTLAKGIMMIDTLTDSKGKFNFDEISFPDSTKFLVQARTNKDKKFVEINLDTVPKQKVTENKNKADLDENVNESIMDYLHQSDKYFQDQTKRGLLSRTILLDEVNIVEKKAPVITSSNLNGAGRADMIITAKDLENAFSLSQYLQGRIAGVQIRNGLAFARNNPNPMAIYLDGISLGTDGFSLDDIVVQDIETVEVLKSMSYSAIYGSNGGAGVIVITTKRGSGKASYNRYTPGLISFIPKGFSAIREFYSPKYDVTPDTRPDLRTTVFWDPQVVTDKDGNVSVSYFNTDVAGIYRMIIEGIDIHGNLARKVLTYEVK</sequence>
<dbReference type="Gene3D" id="2.170.130.10">
    <property type="entry name" value="TonB-dependent receptor, plug domain"/>
    <property type="match status" value="1"/>
</dbReference>
<comment type="caution">
    <text evidence="4">The sequence shown here is derived from an EMBL/GenBank/DDBJ whole genome shotgun (WGS) entry which is preliminary data.</text>
</comment>
<dbReference type="EMBL" id="JALGBH010000001">
    <property type="protein sequence ID" value="MCJ0741362.1"/>
    <property type="molecule type" value="Genomic_DNA"/>
</dbReference>
<reference evidence="4" key="1">
    <citation type="submission" date="2022-03" db="EMBL/GenBank/DDBJ databases">
        <authorList>
            <person name="Woo C.Y."/>
        </authorList>
    </citation>
    <scope>NUCLEOTIDE SEQUENCE</scope>
    <source>
        <strain evidence="4">CYS-01</strain>
    </source>
</reference>
<dbReference type="Proteomes" id="UP001165460">
    <property type="component" value="Unassembled WGS sequence"/>
</dbReference>
<dbReference type="InterPro" id="IPR037066">
    <property type="entry name" value="Plug_dom_sf"/>
</dbReference>
<feature type="domain" description="TonB-dependent receptor plug" evidence="3">
    <location>
        <begin position="706"/>
        <end position="792"/>
    </location>
</feature>
<keyword evidence="2" id="KW-0813">Transport</keyword>